<reference evidence="2 3" key="1">
    <citation type="submission" date="2017-05" db="EMBL/GenBank/DDBJ databases">
        <title>The Genome Sequence of Tsuchiyaea wingfieldii DSM 27421.</title>
        <authorList>
            <person name="Cuomo C."/>
            <person name="Passer A."/>
            <person name="Billmyre B."/>
            <person name="Heitman J."/>
        </authorList>
    </citation>
    <scope>NUCLEOTIDE SEQUENCE [LARGE SCALE GENOMIC DNA]</scope>
    <source>
        <strain evidence="2 3">DSM 27421</strain>
    </source>
</reference>
<name>A0A5D3ASK5_9TREE</name>
<protein>
    <submittedName>
        <fullName evidence="2">Uncharacterized protein</fullName>
    </submittedName>
</protein>
<feature type="compositionally biased region" description="Low complexity" evidence="1">
    <location>
        <begin position="49"/>
        <end position="75"/>
    </location>
</feature>
<accession>A0A5D3ASK5</accession>
<comment type="caution">
    <text evidence="2">The sequence shown here is derived from an EMBL/GenBank/DDBJ whole genome shotgun (WGS) entry which is preliminary data.</text>
</comment>
<feature type="compositionally biased region" description="Low complexity" evidence="1">
    <location>
        <begin position="82"/>
        <end position="98"/>
    </location>
</feature>
<feature type="compositionally biased region" description="Pro residues" evidence="1">
    <location>
        <begin position="99"/>
        <end position="109"/>
    </location>
</feature>
<proteinExistence type="predicted"/>
<evidence type="ECO:0000313" key="2">
    <source>
        <dbReference type="EMBL" id="TYJ53698.1"/>
    </source>
</evidence>
<organism evidence="2 3">
    <name type="scientific">Cryptococcus floricola</name>
    <dbReference type="NCBI Taxonomy" id="2591691"/>
    <lineage>
        <taxon>Eukaryota</taxon>
        <taxon>Fungi</taxon>
        <taxon>Dikarya</taxon>
        <taxon>Basidiomycota</taxon>
        <taxon>Agaricomycotina</taxon>
        <taxon>Tremellomycetes</taxon>
        <taxon>Tremellales</taxon>
        <taxon>Cryptococcaceae</taxon>
        <taxon>Cryptococcus</taxon>
    </lineage>
</organism>
<evidence type="ECO:0000313" key="3">
    <source>
        <dbReference type="Proteomes" id="UP000322245"/>
    </source>
</evidence>
<evidence type="ECO:0000256" key="1">
    <source>
        <dbReference type="SAM" id="MobiDB-lite"/>
    </source>
</evidence>
<feature type="region of interest" description="Disordered" evidence="1">
    <location>
        <begin position="19"/>
        <end position="110"/>
    </location>
</feature>
<sequence>MILDASGYFWVEWRQPRVNEAASPESVRETQALYVSETRLPLKRKRQNPSPRRSVSPRRYSSPRRPASRRSSYSSPRHHSSRSSPLPRTPSLPSQTPTPSTPPLPPPPANIVIDKVMIHQSKHPDTHRPATIRWDSFPAYIVPTMRKSWASASALDVIPYQERV</sequence>
<dbReference type="AlphaFoldDB" id="A0A5D3ASK5"/>
<dbReference type="Proteomes" id="UP000322245">
    <property type="component" value="Unassembled WGS sequence"/>
</dbReference>
<keyword evidence="3" id="KW-1185">Reference proteome</keyword>
<gene>
    <name evidence="2" type="ORF">B9479_005665</name>
</gene>
<dbReference type="EMBL" id="NIDF01000080">
    <property type="protein sequence ID" value="TYJ53698.1"/>
    <property type="molecule type" value="Genomic_DNA"/>
</dbReference>